<evidence type="ECO:0000256" key="2">
    <source>
        <dbReference type="ARBA" id="ARBA00023015"/>
    </source>
</evidence>
<dbReference type="PROSITE" id="PS50931">
    <property type="entry name" value="HTH_LYSR"/>
    <property type="match status" value="1"/>
</dbReference>
<organism evidence="7 8">
    <name type="scientific">Pseudoscardovia suis</name>
    <dbReference type="NCBI Taxonomy" id="987063"/>
    <lineage>
        <taxon>Bacteria</taxon>
        <taxon>Bacillati</taxon>
        <taxon>Actinomycetota</taxon>
        <taxon>Actinomycetes</taxon>
        <taxon>Bifidobacteriales</taxon>
        <taxon>Bifidobacteriaceae</taxon>
        <taxon>Pseudoscardovia</taxon>
    </lineage>
</organism>
<accession>A0A261ERR2</accession>
<sequence>MTLLQLKYIVKIVECGSMNEASHELYISQPALSSAVKELEKEMGIEIFTRSSQGIALTVDGAEFLTYARQILDQTDLLEERYKHTKPRRQLCQVSTQHYMFSVEAFVKMMHEIDSDEYEFTIRETRTKDIINQVANMQSELGIIYLSDFNKDVIGKLLREKHLVFHPLFEANLHVFISRKNPLAAKRRVTMDDLKPYPFIQYDQGEEGSFYFAEEAVWPEYSPKQINVTDRATILNFIVGLNGYTVCTGIDNEDLNNEKIITIPLDTDKTMLLGWITNERANLSNAAQLYLAKLREVIVEQGYTLIDSGDSKGGKNAEADAGDRDGAATDAAVGKTPTAARNSAKSRTSAAK</sequence>
<feature type="compositionally biased region" description="Polar residues" evidence="5">
    <location>
        <begin position="339"/>
        <end position="352"/>
    </location>
</feature>
<dbReference type="Pfam" id="PF03466">
    <property type="entry name" value="LysR_substrate"/>
    <property type="match status" value="1"/>
</dbReference>
<dbReference type="PRINTS" id="PR00039">
    <property type="entry name" value="HTHLYSR"/>
</dbReference>
<dbReference type="InterPro" id="IPR036390">
    <property type="entry name" value="WH_DNA-bd_sf"/>
</dbReference>
<feature type="domain" description="HTH lysR-type" evidence="6">
    <location>
        <begin position="1"/>
        <end position="58"/>
    </location>
</feature>
<dbReference type="InterPro" id="IPR005119">
    <property type="entry name" value="LysR_subst-bd"/>
</dbReference>
<protein>
    <submittedName>
        <fullName evidence="7">LysR family transcriptional regulator</fullName>
    </submittedName>
</protein>
<dbReference type="PANTHER" id="PTHR30346:SF0">
    <property type="entry name" value="HCA OPERON TRANSCRIPTIONAL ACTIVATOR HCAR"/>
    <property type="match status" value="1"/>
</dbReference>
<evidence type="ECO:0000256" key="3">
    <source>
        <dbReference type="ARBA" id="ARBA00023125"/>
    </source>
</evidence>
<dbReference type="Gene3D" id="1.10.10.10">
    <property type="entry name" value="Winged helix-like DNA-binding domain superfamily/Winged helix DNA-binding domain"/>
    <property type="match status" value="1"/>
</dbReference>
<reference evidence="7 8" key="1">
    <citation type="journal article" date="2017" name="BMC Genomics">
        <title>Comparative genomic and phylogenomic analyses of the Bifidobacteriaceae family.</title>
        <authorList>
            <person name="Lugli G.A."/>
            <person name="Milani C."/>
            <person name="Turroni F."/>
            <person name="Duranti S."/>
            <person name="Mancabelli L."/>
            <person name="Mangifesta M."/>
            <person name="Ferrario C."/>
            <person name="Modesto M."/>
            <person name="Mattarelli P."/>
            <person name="Jiri K."/>
            <person name="van Sinderen D."/>
            <person name="Ventura M."/>
        </authorList>
    </citation>
    <scope>NUCLEOTIDE SEQUENCE [LARGE SCALE GENOMIC DNA]</scope>
    <source>
        <strain evidence="7 8">DSM 24744</strain>
    </source>
</reference>
<proteinExistence type="inferred from homology"/>
<dbReference type="GO" id="GO:0032993">
    <property type="term" value="C:protein-DNA complex"/>
    <property type="evidence" value="ECO:0007669"/>
    <property type="project" value="TreeGrafter"/>
</dbReference>
<evidence type="ECO:0000313" key="8">
    <source>
        <dbReference type="Proteomes" id="UP000216454"/>
    </source>
</evidence>
<evidence type="ECO:0000259" key="6">
    <source>
        <dbReference type="PROSITE" id="PS50931"/>
    </source>
</evidence>
<dbReference type="PANTHER" id="PTHR30346">
    <property type="entry name" value="TRANSCRIPTIONAL DUAL REGULATOR HCAR-RELATED"/>
    <property type="match status" value="1"/>
</dbReference>
<dbReference type="EMBL" id="MWWQ01000014">
    <property type="protein sequence ID" value="OZG49550.1"/>
    <property type="molecule type" value="Genomic_DNA"/>
</dbReference>
<feature type="compositionally biased region" description="Basic and acidic residues" evidence="5">
    <location>
        <begin position="309"/>
        <end position="327"/>
    </location>
</feature>
<dbReference type="CDD" id="cd05466">
    <property type="entry name" value="PBP2_LTTR_substrate"/>
    <property type="match status" value="1"/>
</dbReference>
<keyword evidence="2" id="KW-0805">Transcription regulation</keyword>
<dbReference type="Proteomes" id="UP000216454">
    <property type="component" value="Unassembled WGS sequence"/>
</dbReference>
<gene>
    <name evidence="7" type="ORF">PSSU_1374</name>
</gene>
<comment type="caution">
    <text evidence="7">The sequence shown here is derived from an EMBL/GenBank/DDBJ whole genome shotgun (WGS) entry which is preliminary data.</text>
</comment>
<evidence type="ECO:0000256" key="4">
    <source>
        <dbReference type="ARBA" id="ARBA00023163"/>
    </source>
</evidence>
<dbReference type="OrthoDB" id="3176554at2"/>
<evidence type="ECO:0000313" key="7">
    <source>
        <dbReference type="EMBL" id="OZG49550.1"/>
    </source>
</evidence>
<dbReference type="Pfam" id="PF00126">
    <property type="entry name" value="HTH_1"/>
    <property type="match status" value="1"/>
</dbReference>
<dbReference type="SUPFAM" id="SSF53850">
    <property type="entry name" value="Periplasmic binding protein-like II"/>
    <property type="match status" value="1"/>
</dbReference>
<dbReference type="GO" id="GO:0003677">
    <property type="term" value="F:DNA binding"/>
    <property type="evidence" value="ECO:0007669"/>
    <property type="project" value="UniProtKB-KW"/>
</dbReference>
<dbReference type="AlphaFoldDB" id="A0A261ERR2"/>
<dbReference type="Gene3D" id="3.40.190.290">
    <property type="match status" value="1"/>
</dbReference>
<comment type="similarity">
    <text evidence="1">Belongs to the LysR transcriptional regulatory family.</text>
</comment>
<dbReference type="FunFam" id="1.10.10.10:FF:000001">
    <property type="entry name" value="LysR family transcriptional regulator"/>
    <property type="match status" value="1"/>
</dbReference>
<dbReference type="GO" id="GO:0003700">
    <property type="term" value="F:DNA-binding transcription factor activity"/>
    <property type="evidence" value="ECO:0007669"/>
    <property type="project" value="InterPro"/>
</dbReference>
<dbReference type="SUPFAM" id="SSF46785">
    <property type="entry name" value="Winged helix' DNA-binding domain"/>
    <property type="match status" value="1"/>
</dbReference>
<evidence type="ECO:0000256" key="1">
    <source>
        <dbReference type="ARBA" id="ARBA00009437"/>
    </source>
</evidence>
<keyword evidence="3" id="KW-0238">DNA-binding</keyword>
<dbReference type="InterPro" id="IPR036388">
    <property type="entry name" value="WH-like_DNA-bd_sf"/>
</dbReference>
<keyword evidence="8" id="KW-1185">Reference proteome</keyword>
<evidence type="ECO:0000256" key="5">
    <source>
        <dbReference type="SAM" id="MobiDB-lite"/>
    </source>
</evidence>
<dbReference type="InterPro" id="IPR000847">
    <property type="entry name" value="LysR_HTH_N"/>
</dbReference>
<name>A0A261ERR2_9BIFI</name>
<feature type="region of interest" description="Disordered" evidence="5">
    <location>
        <begin position="309"/>
        <end position="352"/>
    </location>
</feature>
<keyword evidence="4" id="KW-0804">Transcription</keyword>